<dbReference type="Proteomes" id="UP001500305">
    <property type="component" value="Unassembled WGS sequence"/>
</dbReference>
<feature type="domain" description="LamG-like jellyroll fold" evidence="4">
    <location>
        <begin position="102"/>
        <end position="234"/>
    </location>
</feature>
<feature type="region of interest" description="Disordered" evidence="3">
    <location>
        <begin position="1052"/>
        <end position="1084"/>
    </location>
</feature>
<comment type="caution">
    <text evidence="5">The sequence shown here is derived from an EMBL/GenBank/DDBJ whole genome shotgun (WGS) entry which is preliminary data.</text>
</comment>
<evidence type="ECO:0000256" key="3">
    <source>
        <dbReference type="SAM" id="MobiDB-lite"/>
    </source>
</evidence>
<evidence type="ECO:0000256" key="2">
    <source>
        <dbReference type="ARBA" id="ARBA00023157"/>
    </source>
</evidence>
<dbReference type="EMBL" id="BAAATR010000007">
    <property type="protein sequence ID" value="GAA2240015.1"/>
    <property type="molecule type" value="Genomic_DNA"/>
</dbReference>
<protein>
    <recommendedName>
        <fullName evidence="4">LamG-like jellyroll fold domain-containing protein</fullName>
    </recommendedName>
</protein>
<evidence type="ECO:0000256" key="1">
    <source>
        <dbReference type="ARBA" id="ARBA00022729"/>
    </source>
</evidence>
<dbReference type="Gene3D" id="2.60.120.200">
    <property type="match status" value="3"/>
</dbReference>
<feature type="region of interest" description="Disordered" evidence="3">
    <location>
        <begin position="266"/>
        <end position="294"/>
    </location>
</feature>
<dbReference type="RefSeq" id="WP_344636088.1">
    <property type="nucleotide sequence ID" value="NZ_BAAATR010000007.1"/>
</dbReference>
<dbReference type="Pfam" id="PF13385">
    <property type="entry name" value="Laminin_G_3"/>
    <property type="match status" value="1"/>
</dbReference>
<name>A0ABP5QQW3_9ACTN</name>
<dbReference type="InterPro" id="IPR006558">
    <property type="entry name" value="LamG-like"/>
</dbReference>
<keyword evidence="1" id="KW-0732">Signal</keyword>
<keyword evidence="6" id="KW-1185">Reference proteome</keyword>
<dbReference type="SMART" id="SM00560">
    <property type="entry name" value="LamGL"/>
    <property type="match status" value="1"/>
</dbReference>
<evidence type="ECO:0000259" key="4">
    <source>
        <dbReference type="SMART" id="SM00560"/>
    </source>
</evidence>
<organism evidence="5 6">
    <name type="scientific">Kitasatospora cystarginea</name>
    <dbReference type="NCBI Taxonomy" id="58350"/>
    <lineage>
        <taxon>Bacteria</taxon>
        <taxon>Bacillati</taxon>
        <taxon>Actinomycetota</taxon>
        <taxon>Actinomycetes</taxon>
        <taxon>Kitasatosporales</taxon>
        <taxon>Streptomycetaceae</taxon>
        <taxon>Kitasatospora</taxon>
    </lineage>
</organism>
<dbReference type="SUPFAM" id="SSF49899">
    <property type="entry name" value="Concanavalin A-like lectins/glucanases"/>
    <property type="match status" value="3"/>
</dbReference>
<accession>A0ABP5QQW3</accession>
<evidence type="ECO:0000313" key="6">
    <source>
        <dbReference type="Proteomes" id="UP001500305"/>
    </source>
</evidence>
<feature type="compositionally biased region" description="Basic and acidic residues" evidence="3">
    <location>
        <begin position="1072"/>
        <end position="1082"/>
    </location>
</feature>
<keyword evidence="2" id="KW-1015">Disulfide bond</keyword>
<dbReference type="InterPro" id="IPR013320">
    <property type="entry name" value="ConA-like_dom_sf"/>
</dbReference>
<feature type="region of interest" description="Disordered" evidence="3">
    <location>
        <begin position="697"/>
        <end position="729"/>
    </location>
</feature>
<reference evidence="6" key="1">
    <citation type="journal article" date="2019" name="Int. J. Syst. Evol. Microbiol.">
        <title>The Global Catalogue of Microorganisms (GCM) 10K type strain sequencing project: providing services to taxonomists for standard genome sequencing and annotation.</title>
        <authorList>
            <consortium name="The Broad Institute Genomics Platform"/>
            <consortium name="The Broad Institute Genome Sequencing Center for Infectious Disease"/>
            <person name="Wu L."/>
            <person name="Ma J."/>
        </authorList>
    </citation>
    <scope>NUCLEOTIDE SEQUENCE [LARGE SCALE GENOMIC DNA]</scope>
    <source>
        <strain evidence="6">JCM 7356</strain>
    </source>
</reference>
<gene>
    <name evidence="5" type="ORF">GCM10010430_21800</name>
</gene>
<evidence type="ECO:0000313" key="5">
    <source>
        <dbReference type="EMBL" id="GAA2240015.1"/>
    </source>
</evidence>
<sequence length="1166" mass="125645">MRGHGGRWRADMPGRAYAFDGQGRFLALPAEQVSRAATAGDLTLEAWINPERVEGPVRLLHANAGDTPYGLGLVGGPAVTALAYDGVSAAAVVPGAFGFGDGDFTVEFWARRTTINPKAHYLLGHSTEQQRNSESLHIGFRSNSSFTFAFCGDDLTTDRQFVDTEWHHWACVFQSQTRQQVIYLDGQEIARRTATATYRGQGRLSFASVPCWPGEFASVHLDEVRLWSTARGGDDVRAAMKRRLTGAEAGLLGYWAYSAPAPGAQPVLTDRSGSNRHAELRGKPGPVPARSPIDEGGYRAVATVGDRRVVSRESFPLREWSHLAAAYQQSWAVRLDGEAYLEVADDDTLDIADDLTLEVFARLERLGETQGLLSKGRTADGAGGCVPYRLAVLPDGRLEFAFEEPDGRAVRFTSTEGVEAGAFHRIAVVRKGGRSMQEQKGTRQISAVGADGKPVTQSVELVESVEVREWQDVRFHLDGREIGAARYEGPGPRGNDAPLELGRARDGSTVQPLTGVLAEVRIWGAARDAARLGTAVTARDRGLVAHWRFEENAGSTAADATGSHPARLRGARWVRNPDPRGSVFRLYRNGVSVACDPAGTPGTPDTAAFADPGDAQLTLGAVVRGGKAVESFDGVLEEVRIWRTARTHEQLLDNLFTRLKGEKEDLVAYWPFDRDSTEPDVAQVRDDGLLATSKYRCRSGRSRRPPQRRARRRRCRDTEAANGRAEHRDGGLCTAPGTTCCSGQPAALRAVGAPPERFPHGFASGDVQREHCGVQLSGGLELEEDPPVSEVAEYGVEGQRRPAVVPVDDVLGVEVGQRLVALVEGAEVGVAVEVRLEIGDRLAVLADGGGELVGHPGHRPALDGDGVAVDGGAVGCGGQWRGGGLAGHGDGTAEDELTALVRAGVRCERGVQPPAARFEGGQVGGPRAVGGHGRVQVLIASEVRADRVEVQRLGLDDREVGDRSAVRAGDGERVAHRLADRKAGGWRVQAVAVQFGGEPLACRHHAGHARHPRHARGRRAGRCHRAVVHARHARHARMVHARHARVLGVRGRTARNEREGEQCGHTGRHGPTTRDRTRRSEHQQVFPVRARREGRLDEQIRVAAPVTAATLSGWCDTPAAAFLARRPADPAGGAQRWRPDGASSHRTSTEIIVAVTVPRVSKPSER</sequence>
<feature type="compositionally biased region" description="Basic residues" evidence="3">
    <location>
        <begin position="697"/>
        <end position="715"/>
    </location>
</feature>
<feature type="compositionally biased region" description="Basic and acidic residues" evidence="3">
    <location>
        <begin position="716"/>
        <end position="729"/>
    </location>
</feature>
<proteinExistence type="predicted"/>